<evidence type="ECO:0000313" key="2">
    <source>
        <dbReference type="EMBL" id="KAJ6260110.1"/>
    </source>
</evidence>
<dbReference type="Proteomes" id="UP001221413">
    <property type="component" value="Unassembled WGS sequence"/>
</dbReference>
<keyword evidence="3" id="KW-1185">Reference proteome</keyword>
<evidence type="ECO:0000313" key="3">
    <source>
        <dbReference type="Proteomes" id="UP001221413"/>
    </source>
</evidence>
<feature type="region of interest" description="Disordered" evidence="1">
    <location>
        <begin position="166"/>
        <end position="194"/>
    </location>
</feature>
<dbReference type="EMBL" id="JAQGDS010000005">
    <property type="protein sequence ID" value="KAJ6260110.1"/>
    <property type="molecule type" value="Genomic_DNA"/>
</dbReference>
<comment type="caution">
    <text evidence="2">The sequence shown here is derived from an EMBL/GenBank/DDBJ whole genome shotgun (WGS) entry which is preliminary data.</text>
</comment>
<feature type="region of interest" description="Disordered" evidence="1">
    <location>
        <begin position="251"/>
        <end position="285"/>
    </location>
</feature>
<reference evidence="2" key="1">
    <citation type="submission" date="2023-01" db="EMBL/GenBank/DDBJ databases">
        <title>The chitinases involved in constricting ring structure development in the nematode-trapping fungus Drechslerella dactyloides.</title>
        <authorList>
            <person name="Wang R."/>
            <person name="Zhang L."/>
            <person name="Tang P."/>
            <person name="Li S."/>
            <person name="Liang L."/>
        </authorList>
    </citation>
    <scope>NUCLEOTIDE SEQUENCE</scope>
    <source>
        <strain evidence="2">YMF1.00031</strain>
    </source>
</reference>
<feature type="region of interest" description="Disordered" evidence="1">
    <location>
        <begin position="74"/>
        <end position="119"/>
    </location>
</feature>
<feature type="compositionally biased region" description="Low complexity" evidence="1">
    <location>
        <begin position="101"/>
        <end position="119"/>
    </location>
</feature>
<gene>
    <name evidence="2" type="ORF">Dda_4331</name>
</gene>
<feature type="compositionally biased region" description="Polar residues" evidence="1">
    <location>
        <begin position="74"/>
        <end position="87"/>
    </location>
</feature>
<proteinExistence type="predicted"/>
<protein>
    <submittedName>
        <fullName evidence="2">Uncharacterized protein</fullName>
    </submittedName>
</protein>
<name>A0AAD6NJ63_DREDA</name>
<evidence type="ECO:0000256" key="1">
    <source>
        <dbReference type="SAM" id="MobiDB-lite"/>
    </source>
</evidence>
<feature type="compositionally biased region" description="Polar residues" evidence="1">
    <location>
        <begin position="175"/>
        <end position="187"/>
    </location>
</feature>
<feature type="compositionally biased region" description="Low complexity" evidence="1">
    <location>
        <begin position="264"/>
        <end position="273"/>
    </location>
</feature>
<organism evidence="2 3">
    <name type="scientific">Drechslerella dactyloides</name>
    <name type="common">Nematode-trapping fungus</name>
    <name type="synonym">Arthrobotrys dactyloides</name>
    <dbReference type="NCBI Taxonomy" id="74499"/>
    <lineage>
        <taxon>Eukaryota</taxon>
        <taxon>Fungi</taxon>
        <taxon>Dikarya</taxon>
        <taxon>Ascomycota</taxon>
        <taxon>Pezizomycotina</taxon>
        <taxon>Orbiliomycetes</taxon>
        <taxon>Orbiliales</taxon>
        <taxon>Orbiliaceae</taxon>
        <taxon>Drechslerella</taxon>
    </lineage>
</organism>
<sequence length="285" mass="30712">MPVIPFFPDFDFRSNFRSINSQGLELLGSTCQSQIAASAPLSTGQHLPQQYAQQHPQTPQTRYDASQYTYYPQSQPVSPFGTLQQRPVSAPQPGGHDGYMLPSLQSSSQEASSGYQLSSQPAIQSQPLYQPVSTTAMYQPALVTPVVPSSGASNYLPYTTSNPGHGHSLSLGSSQSVYGQKSCNQRTPPQPLSAGRVLSTLGAIPPSGLAFFGLTPEQQAFFQQRRLPPPPPPQPRVYNFENSTQVTIAETLAATKENKEKRAGSSSPRSQGRPSDEAIQITGQS</sequence>
<accession>A0AAD6NJ63</accession>
<dbReference type="AlphaFoldDB" id="A0AAD6NJ63"/>